<dbReference type="AlphaFoldDB" id="A0A284REV1"/>
<gene>
    <name evidence="2" type="ORF">ARMOST_10646</name>
</gene>
<evidence type="ECO:0000313" key="2">
    <source>
        <dbReference type="EMBL" id="SJL07300.1"/>
    </source>
</evidence>
<reference evidence="3" key="1">
    <citation type="journal article" date="2017" name="Nat. Ecol. Evol.">
        <title>Genome expansion and lineage-specific genetic innovations in the forest pathogenic fungi Armillaria.</title>
        <authorList>
            <person name="Sipos G."/>
            <person name="Prasanna A.N."/>
            <person name="Walter M.C."/>
            <person name="O'Connor E."/>
            <person name="Balint B."/>
            <person name="Krizsan K."/>
            <person name="Kiss B."/>
            <person name="Hess J."/>
            <person name="Varga T."/>
            <person name="Slot J."/>
            <person name="Riley R."/>
            <person name="Boka B."/>
            <person name="Rigling D."/>
            <person name="Barry K."/>
            <person name="Lee J."/>
            <person name="Mihaltcheva S."/>
            <person name="LaButti K."/>
            <person name="Lipzen A."/>
            <person name="Waldron R."/>
            <person name="Moloney N.M."/>
            <person name="Sperisen C."/>
            <person name="Kredics L."/>
            <person name="Vagvoelgyi C."/>
            <person name="Patrignani A."/>
            <person name="Fitzpatrick D."/>
            <person name="Nagy I."/>
            <person name="Doyle S."/>
            <person name="Anderson J.B."/>
            <person name="Grigoriev I.V."/>
            <person name="Gueldener U."/>
            <person name="Muensterkoetter M."/>
            <person name="Nagy L.G."/>
        </authorList>
    </citation>
    <scope>NUCLEOTIDE SEQUENCE [LARGE SCALE GENOMIC DNA]</scope>
    <source>
        <strain evidence="3">C18/9</strain>
    </source>
</reference>
<dbReference type="EMBL" id="FUEG01000008">
    <property type="protein sequence ID" value="SJL07300.1"/>
    <property type="molecule type" value="Genomic_DNA"/>
</dbReference>
<feature type="transmembrane region" description="Helical" evidence="1">
    <location>
        <begin position="88"/>
        <end position="107"/>
    </location>
</feature>
<keyword evidence="1" id="KW-0812">Transmembrane</keyword>
<keyword evidence="1" id="KW-0472">Membrane</keyword>
<evidence type="ECO:0000313" key="3">
    <source>
        <dbReference type="Proteomes" id="UP000219338"/>
    </source>
</evidence>
<feature type="transmembrane region" description="Helical" evidence="1">
    <location>
        <begin position="144"/>
        <end position="163"/>
    </location>
</feature>
<dbReference type="OrthoDB" id="2889634at2759"/>
<name>A0A284REV1_ARMOS</name>
<keyword evidence="1" id="KW-1133">Transmembrane helix</keyword>
<dbReference type="Proteomes" id="UP000219338">
    <property type="component" value="Unassembled WGS sequence"/>
</dbReference>
<evidence type="ECO:0000256" key="1">
    <source>
        <dbReference type="SAM" id="Phobius"/>
    </source>
</evidence>
<protein>
    <submittedName>
        <fullName evidence="2">Uncharacterized protein</fullName>
    </submittedName>
</protein>
<feature type="transmembrane region" description="Helical" evidence="1">
    <location>
        <begin position="56"/>
        <end position="76"/>
    </location>
</feature>
<organism evidence="2 3">
    <name type="scientific">Armillaria ostoyae</name>
    <name type="common">Armillaria root rot fungus</name>
    <dbReference type="NCBI Taxonomy" id="47428"/>
    <lineage>
        <taxon>Eukaryota</taxon>
        <taxon>Fungi</taxon>
        <taxon>Dikarya</taxon>
        <taxon>Basidiomycota</taxon>
        <taxon>Agaricomycotina</taxon>
        <taxon>Agaricomycetes</taxon>
        <taxon>Agaricomycetidae</taxon>
        <taxon>Agaricales</taxon>
        <taxon>Marasmiineae</taxon>
        <taxon>Physalacriaceae</taxon>
        <taxon>Armillaria</taxon>
    </lineage>
</organism>
<keyword evidence="3" id="KW-1185">Reference proteome</keyword>
<proteinExistence type="predicted"/>
<sequence length="226" mass="25068">MAFIPQSHWSRTSMQEQLGIKETHDLRIGSTYAVRQATPYERYSASRMRVRMRLQLFITTLILMVTSPFALPMLLLKLRHLDQISTSFETIIPATFVATFVAALTIAHARRLLVKSNVDALYSGKDVFQNAKLSYISRVSKHCGAINFGCVSAYAAGCGSLLLEHYPTPTIAFGITLSTVILVHTLLSMIPQIKSNTFFKRNVFSAVSNLRDAVSEKNVAALAPTL</sequence>
<dbReference type="OMA" id="RYSASRM"/>
<accession>A0A284REV1</accession>
<feature type="transmembrane region" description="Helical" evidence="1">
    <location>
        <begin position="169"/>
        <end position="190"/>
    </location>
</feature>